<keyword evidence="3 6" id="KW-0413">Isomerase</keyword>
<dbReference type="InterPro" id="IPR029000">
    <property type="entry name" value="Cyclophilin-like_dom_sf"/>
</dbReference>
<dbReference type="PROSITE" id="PS50072">
    <property type="entry name" value="CSA_PPIASE_2"/>
    <property type="match status" value="1"/>
</dbReference>
<evidence type="ECO:0000259" key="5">
    <source>
        <dbReference type="PROSITE" id="PS50072"/>
    </source>
</evidence>
<dbReference type="AlphaFoldDB" id="A0A2A4G0G8"/>
<dbReference type="InterPro" id="IPR044665">
    <property type="entry name" value="E_coli_cyclophilin_A-like"/>
</dbReference>
<organism evidence="6 7">
    <name type="scientific">Rhizorhabdus dicambivorans</name>
    <dbReference type="NCBI Taxonomy" id="1850238"/>
    <lineage>
        <taxon>Bacteria</taxon>
        <taxon>Pseudomonadati</taxon>
        <taxon>Pseudomonadota</taxon>
        <taxon>Alphaproteobacteria</taxon>
        <taxon>Sphingomonadales</taxon>
        <taxon>Sphingomonadaceae</taxon>
        <taxon>Rhizorhabdus</taxon>
    </lineage>
</organism>
<sequence>MTNLRLALAALTLFPAAPLLAQAAPPPPAAPAPKPATVFVRITTSEGPILLELEKEKAPVTVANFLKYVDLKRYDGISFYRAVAVPNEPSQGFIQGGIREDARKILPPIAHESTTKTGLHHTNGAISMARNAPGTATCDFFIIVGDMTYMDANPSAPGDNQGYAVFGHVVEGMDVVKKILAAPRSPTAGVGVMKGQMLAAPVKIVTARRATAPVAKAP</sequence>
<evidence type="ECO:0000256" key="4">
    <source>
        <dbReference type="SAM" id="SignalP"/>
    </source>
</evidence>
<dbReference type="Gene3D" id="2.40.100.10">
    <property type="entry name" value="Cyclophilin-like"/>
    <property type="match status" value="1"/>
</dbReference>
<gene>
    <name evidence="6" type="ORF">COO09_05310</name>
</gene>
<accession>A0A2A4G0G8</accession>
<evidence type="ECO:0000313" key="6">
    <source>
        <dbReference type="EMBL" id="PCE43202.1"/>
    </source>
</evidence>
<dbReference type="Proteomes" id="UP000218934">
    <property type="component" value="Unassembled WGS sequence"/>
</dbReference>
<evidence type="ECO:0000256" key="3">
    <source>
        <dbReference type="ARBA" id="ARBA00023235"/>
    </source>
</evidence>
<keyword evidence="2" id="KW-0697">Rotamase</keyword>
<comment type="caution">
    <text evidence="6">The sequence shown here is derived from an EMBL/GenBank/DDBJ whole genome shotgun (WGS) entry which is preliminary data.</text>
</comment>
<keyword evidence="4" id="KW-0732">Signal</keyword>
<feature type="domain" description="PPIase cyclophilin-type" evidence="5">
    <location>
        <begin position="47"/>
        <end position="209"/>
    </location>
</feature>
<evidence type="ECO:0000256" key="2">
    <source>
        <dbReference type="ARBA" id="ARBA00023110"/>
    </source>
</evidence>
<dbReference type="KEGG" id="rdi:CMV14_00275"/>
<reference evidence="6 7" key="1">
    <citation type="submission" date="2017-09" db="EMBL/GenBank/DDBJ databases">
        <title>The Catabolism of 3,6-Dichlorosalicylic acid is Initiated by the Cytochrome P450 Monooxygenase DsmABC in Rhizorhabdus dicambivorans Ndbn-20.</title>
        <authorList>
            <person name="Na L."/>
        </authorList>
    </citation>
    <scope>NUCLEOTIDE SEQUENCE [LARGE SCALE GENOMIC DNA]</scope>
    <source>
        <strain evidence="6 7">Ndbn-20m</strain>
    </source>
</reference>
<dbReference type="GO" id="GO:0003755">
    <property type="term" value="F:peptidyl-prolyl cis-trans isomerase activity"/>
    <property type="evidence" value="ECO:0007669"/>
    <property type="project" value="UniProtKB-KW"/>
</dbReference>
<dbReference type="EMBL" id="NWUF01000004">
    <property type="protein sequence ID" value="PCE43202.1"/>
    <property type="molecule type" value="Genomic_DNA"/>
</dbReference>
<dbReference type="RefSeq" id="WP_066964714.1">
    <property type="nucleotide sequence ID" value="NZ_CP023449.1"/>
</dbReference>
<feature type="chain" id="PRO_5013308754" description="peptidylprolyl isomerase" evidence="4">
    <location>
        <begin position="24"/>
        <end position="218"/>
    </location>
</feature>
<dbReference type="Pfam" id="PF00160">
    <property type="entry name" value="Pro_isomerase"/>
    <property type="match status" value="1"/>
</dbReference>
<name>A0A2A4G0G8_9SPHN</name>
<dbReference type="EC" id="5.2.1.8" evidence="1"/>
<keyword evidence="7" id="KW-1185">Reference proteome</keyword>
<dbReference type="OrthoDB" id="9807797at2"/>
<evidence type="ECO:0000256" key="1">
    <source>
        <dbReference type="ARBA" id="ARBA00013194"/>
    </source>
</evidence>
<dbReference type="InterPro" id="IPR002130">
    <property type="entry name" value="Cyclophilin-type_PPIase_dom"/>
</dbReference>
<dbReference type="PANTHER" id="PTHR43246">
    <property type="entry name" value="PEPTIDYL-PROLYL CIS-TRANS ISOMERASE CYP38, CHLOROPLASTIC"/>
    <property type="match status" value="1"/>
</dbReference>
<protein>
    <recommendedName>
        <fullName evidence="1">peptidylprolyl isomerase</fullName>
        <ecNumber evidence="1">5.2.1.8</ecNumber>
    </recommendedName>
</protein>
<dbReference type="SUPFAM" id="SSF50891">
    <property type="entry name" value="Cyclophilin-like"/>
    <property type="match status" value="1"/>
</dbReference>
<proteinExistence type="predicted"/>
<evidence type="ECO:0000313" key="7">
    <source>
        <dbReference type="Proteomes" id="UP000218934"/>
    </source>
</evidence>
<dbReference type="CDD" id="cd00317">
    <property type="entry name" value="cyclophilin"/>
    <property type="match status" value="1"/>
</dbReference>
<feature type="signal peptide" evidence="4">
    <location>
        <begin position="1"/>
        <end position="23"/>
    </location>
</feature>